<evidence type="ECO:0000313" key="2">
    <source>
        <dbReference type="EMBL" id="MCH83704.1"/>
    </source>
</evidence>
<accession>A0A392MBS5</accession>
<protein>
    <submittedName>
        <fullName evidence="2">Glutamate-gated kainate-type ion channel receptor subunit GluR5</fullName>
    </submittedName>
</protein>
<organism evidence="2 3">
    <name type="scientific">Trifolium medium</name>
    <dbReference type="NCBI Taxonomy" id="97028"/>
    <lineage>
        <taxon>Eukaryota</taxon>
        <taxon>Viridiplantae</taxon>
        <taxon>Streptophyta</taxon>
        <taxon>Embryophyta</taxon>
        <taxon>Tracheophyta</taxon>
        <taxon>Spermatophyta</taxon>
        <taxon>Magnoliopsida</taxon>
        <taxon>eudicotyledons</taxon>
        <taxon>Gunneridae</taxon>
        <taxon>Pentapetalae</taxon>
        <taxon>rosids</taxon>
        <taxon>fabids</taxon>
        <taxon>Fabales</taxon>
        <taxon>Fabaceae</taxon>
        <taxon>Papilionoideae</taxon>
        <taxon>50 kb inversion clade</taxon>
        <taxon>NPAAA clade</taxon>
        <taxon>Hologalegina</taxon>
        <taxon>IRL clade</taxon>
        <taxon>Trifolieae</taxon>
        <taxon>Trifolium</taxon>
    </lineage>
</organism>
<proteinExistence type="predicted"/>
<dbReference type="InterPro" id="IPR026960">
    <property type="entry name" value="RVT-Znf"/>
</dbReference>
<gene>
    <name evidence="2" type="ORF">A2U01_0004530</name>
</gene>
<keyword evidence="3" id="KW-1185">Reference proteome</keyword>
<keyword evidence="2" id="KW-0675">Receptor</keyword>
<dbReference type="PANTHER" id="PTHR33116:SF78">
    <property type="entry name" value="OS12G0587133 PROTEIN"/>
    <property type="match status" value="1"/>
</dbReference>
<dbReference type="AlphaFoldDB" id="A0A392MBS5"/>
<sequence>MKVNFNKSELIGINVQSSWLHDAAETLNCKVGNFPTKYLGLPIGCDPRKNRTWEPVISSLRKKLSSWKCRSLSMGGRLVLLKLYDISIDKDSLVSDMMIEEEGVKMIKWRWRRNLYQWEKELVESLIEGEEEDPTWAGEVWRPLIPLRLSILAWRLFKNRLPTKENLRRRGIKINSSIFCVGGCGEMESEEHLFFNCPILSMAWREIVKWLGIPVAFVNGGYEHYLMFKGLISSITKIKERLGILWLSIVDAIWKARNAMIFNNADFNLEKVVEGIKVLAGGVEIIFLARVEGGLSCLVSSVSALFSWFKVAFFANISVESQNPCSIFAELQLSRLRSAGYFSGKDRDPEVFVSECSFLVNDCFIVLAVVLILVLLL</sequence>
<name>A0A392MBS5_9FABA</name>
<feature type="domain" description="Reverse transcriptase zinc-binding" evidence="1">
    <location>
        <begin position="128"/>
        <end position="204"/>
    </location>
</feature>
<reference evidence="2 3" key="1">
    <citation type="journal article" date="2018" name="Front. Plant Sci.">
        <title>Red Clover (Trifolium pratense) and Zigzag Clover (T. medium) - A Picture of Genomic Similarities and Differences.</title>
        <authorList>
            <person name="Dluhosova J."/>
            <person name="Istvanek J."/>
            <person name="Nedelnik J."/>
            <person name="Repkova J."/>
        </authorList>
    </citation>
    <scope>NUCLEOTIDE SEQUENCE [LARGE SCALE GENOMIC DNA]</scope>
    <source>
        <strain evidence="3">cv. 10/8</strain>
        <tissue evidence="2">Leaf</tissue>
    </source>
</reference>
<comment type="caution">
    <text evidence="2">The sequence shown here is derived from an EMBL/GenBank/DDBJ whole genome shotgun (WGS) entry which is preliminary data.</text>
</comment>
<dbReference type="EMBL" id="LXQA010005616">
    <property type="protein sequence ID" value="MCH83704.1"/>
    <property type="molecule type" value="Genomic_DNA"/>
</dbReference>
<dbReference type="Proteomes" id="UP000265520">
    <property type="component" value="Unassembled WGS sequence"/>
</dbReference>
<evidence type="ECO:0000259" key="1">
    <source>
        <dbReference type="Pfam" id="PF13966"/>
    </source>
</evidence>
<dbReference type="PANTHER" id="PTHR33116">
    <property type="entry name" value="REVERSE TRANSCRIPTASE ZINC-BINDING DOMAIN-CONTAINING PROTEIN-RELATED-RELATED"/>
    <property type="match status" value="1"/>
</dbReference>
<evidence type="ECO:0000313" key="3">
    <source>
        <dbReference type="Proteomes" id="UP000265520"/>
    </source>
</evidence>
<dbReference type="Pfam" id="PF13966">
    <property type="entry name" value="zf-RVT"/>
    <property type="match status" value="1"/>
</dbReference>